<proteinExistence type="predicted"/>
<dbReference type="Proteomes" id="UP000839597">
    <property type="component" value="Unassembled WGS sequence"/>
</dbReference>
<evidence type="ECO:0000313" key="1">
    <source>
        <dbReference type="EMBL" id="EBR8434105.1"/>
    </source>
</evidence>
<dbReference type="AlphaFoldDB" id="A0A5U8J9I7"/>
<reference evidence="1" key="1">
    <citation type="submission" date="2018-06" db="EMBL/GenBank/DDBJ databases">
        <authorList>
            <person name="Ashton P.M."/>
            <person name="Dallman T."/>
            <person name="Nair S."/>
            <person name="De Pinna E."/>
            <person name="Peters T."/>
            <person name="Grant K."/>
        </authorList>
    </citation>
    <scope>NUCLEOTIDE SEQUENCE [LARGE SCALE GENOMIC DNA]</scope>
    <source>
        <strain evidence="1">449454</strain>
    </source>
</reference>
<dbReference type="EMBL" id="AAGTPA010000014">
    <property type="protein sequence ID" value="EBR8434105.1"/>
    <property type="molecule type" value="Genomic_DNA"/>
</dbReference>
<comment type="caution">
    <text evidence="1">The sequence shown here is derived from an EMBL/GenBank/DDBJ whole genome shotgun (WGS) entry which is preliminary data.</text>
</comment>
<accession>A0A5U8J9I7</accession>
<protein>
    <submittedName>
        <fullName evidence="1">Uncharacterized protein</fullName>
    </submittedName>
</protein>
<gene>
    <name evidence="1" type="ORF">DOI44_13945</name>
</gene>
<organism evidence="1">
    <name type="scientific">Salmonella enterica subsp. enterica serovar Panama</name>
    <dbReference type="NCBI Taxonomy" id="29472"/>
    <lineage>
        <taxon>Bacteria</taxon>
        <taxon>Pseudomonadati</taxon>
        <taxon>Pseudomonadota</taxon>
        <taxon>Gammaproteobacteria</taxon>
        <taxon>Enterobacterales</taxon>
        <taxon>Enterobacteriaceae</taxon>
        <taxon>Salmonella</taxon>
    </lineage>
</organism>
<sequence>MAYQTGSLKNAADLIKQLITVLQAKGWVVDKQATSDTGQEWYIHNAAGGYYYIRGTSNTSAGTAVLYIAGNTGFDGTKEVYEQPGTTGQGWIQAGSESDPVISYDAFITSRYCHVVIQTRQNFFNHFGFGVLDKEGDYAGGQYLYRGSQAMPFDHHDNVSDSYVRAELPGETGLTAGWYPFRKTAPRAMGSGAPMFDSLHPDLLAIETSQSALGGVLAPVPVAIYLTTAKKTNLRAGVVPDFCVCHMKGLTPRAKVEVNGEQWMVIPIAHLTLTKPEHWHYDDTFTYAYAYRMNA</sequence>
<name>A0A5U8J9I7_SALET</name>